<sequence length="340" mass="38515">MSETNVAPTLVEEDHIQADETAYDDFEDEANDVASVGGSSYTSITSSILRGEIGEGGRTYAVYGKEEYGLPMDEAELDRIDMCHAKYYALLEKKRFLAPIGSNPQKILDLGCGTGIWCIDVADEYPSAEVIGVDIAPTQPDWVPPNCRFELDDMERPWMWKENSFDFIFCRDLLLACRDFPKLIDQCYTHVKPGGYVEFQAVTACIGSDDNTLPVDGSFQKFADNLNKSAKIFGTPIDDPLRWKGWFEERGFEDVTVKVVKLPCNTWPKDPRMKVLGAWEMENLLSNLEGMTMRVFQKALGWTPEEVSVFLVGVRKEIRDRSIHAYWPYYIVHGRKPLSG</sequence>
<dbReference type="SUPFAM" id="SSF53335">
    <property type="entry name" value="S-adenosyl-L-methionine-dependent methyltransferases"/>
    <property type="match status" value="1"/>
</dbReference>
<keyword evidence="2" id="KW-1185">Reference proteome</keyword>
<dbReference type="CDD" id="cd02440">
    <property type="entry name" value="AdoMet_MTases"/>
    <property type="match status" value="1"/>
</dbReference>
<protein>
    <recommendedName>
        <fullName evidence="3">Methyltransferase domain-containing protein</fullName>
    </recommendedName>
</protein>
<organism evidence="1 2">
    <name type="scientific">Pseudogymnoascus verrucosus</name>
    <dbReference type="NCBI Taxonomy" id="342668"/>
    <lineage>
        <taxon>Eukaryota</taxon>
        <taxon>Fungi</taxon>
        <taxon>Dikarya</taxon>
        <taxon>Ascomycota</taxon>
        <taxon>Pezizomycotina</taxon>
        <taxon>Leotiomycetes</taxon>
        <taxon>Thelebolales</taxon>
        <taxon>Thelebolaceae</taxon>
        <taxon>Pseudogymnoascus</taxon>
    </lineage>
</organism>
<evidence type="ECO:0000313" key="1">
    <source>
        <dbReference type="EMBL" id="OBT99584.1"/>
    </source>
</evidence>
<evidence type="ECO:0008006" key="3">
    <source>
        <dbReference type="Google" id="ProtNLM"/>
    </source>
</evidence>
<dbReference type="PANTHER" id="PTHR43591:SF24">
    <property type="entry name" value="2-METHOXY-6-POLYPRENYL-1,4-BENZOQUINOL METHYLASE, MITOCHONDRIAL"/>
    <property type="match status" value="1"/>
</dbReference>
<dbReference type="OrthoDB" id="2013972at2759"/>
<proteinExistence type="predicted"/>
<dbReference type="Gene3D" id="3.40.50.150">
    <property type="entry name" value="Vaccinia Virus protein VP39"/>
    <property type="match status" value="1"/>
</dbReference>
<dbReference type="GeneID" id="28836316"/>
<dbReference type="PANTHER" id="PTHR43591">
    <property type="entry name" value="METHYLTRANSFERASE"/>
    <property type="match status" value="1"/>
</dbReference>
<dbReference type="EMBL" id="KV460212">
    <property type="protein sequence ID" value="OBT99584.1"/>
    <property type="molecule type" value="Genomic_DNA"/>
</dbReference>
<dbReference type="Pfam" id="PF13489">
    <property type="entry name" value="Methyltransf_23"/>
    <property type="match status" value="1"/>
</dbReference>
<dbReference type="Proteomes" id="UP000091956">
    <property type="component" value="Unassembled WGS sequence"/>
</dbReference>
<name>A0A1B8GUQ9_9PEZI</name>
<accession>A0A1B8GUQ9</accession>
<dbReference type="RefSeq" id="XP_018133317.1">
    <property type="nucleotide sequence ID" value="XM_018272434.2"/>
</dbReference>
<evidence type="ECO:0000313" key="2">
    <source>
        <dbReference type="Proteomes" id="UP000091956"/>
    </source>
</evidence>
<reference evidence="1 2" key="1">
    <citation type="submission" date="2016-03" db="EMBL/GenBank/DDBJ databases">
        <title>Comparative genomics of Pseudogymnoascus destructans, the fungus causing white-nose syndrome of bats.</title>
        <authorList>
            <person name="Palmer J.M."/>
            <person name="Drees K.P."/>
            <person name="Foster J.T."/>
            <person name="Lindner D.L."/>
        </authorList>
    </citation>
    <scope>NUCLEOTIDE SEQUENCE [LARGE SCALE GENOMIC DNA]</scope>
    <source>
        <strain evidence="1 2">UAMH 10579</strain>
    </source>
</reference>
<dbReference type="STRING" id="342668.A0A1B8GUQ9"/>
<dbReference type="GO" id="GO:0008168">
    <property type="term" value="F:methyltransferase activity"/>
    <property type="evidence" value="ECO:0007669"/>
    <property type="project" value="TreeGrafter"/>
</dbReference>
<dbReference type="AlphaFoldDB" id="A0A1B8GUQ9"/>
<gene>
    <name evidence="1" type="ORF">VE01_02930</name>
</gene>
<dbReference type="InterPro" id="IPR029063">
    <property type="entry name" value="SAM-dependent_MTases_sf"/>
</dbReference>
<reference evidence="2" key="2">
    <citation type="journal article" date="2018" name="Nat. Commun.">
        <title>Extreme sensitivity to ultraviolet light in the fungal pathogen causing white-nose syndrome of bats.</title>
        <authorList>
            <person name="Palmer J.M."/>
            <person name="Drees K.P."/>
            <person name="Foster J.T."/>
            <person name="Lindner D.L."/>
        </authorList>
    </citation>
    <scope>NUCLEOTIDE SEQUENCE [LARGE SCALE GENOMIC DNA]</scope>
    <source>
        <strain evidence="2">UAMH 10579</strain>
    </source>
</reference>